<dbReference type="EMBL" id="UYRU01085812">
    <property type="protein sequence ID" value="VDN34730.1"/>
    <property type="molecule type" value="Genomic_DNA"/>
</dbReference>
<dbReference type="Proteomes" id="UP000281553">
    <property type="component" value="Unassembled WGS sequence"/>
</dbReference>
<evidence type="ECO:0000313" key="3">
    <source>
        <dbReference type="Proteomes" id="UP000281553"/>
    </source>
</evidence>
<proteinExistence type="predicted"/>
<evidence type="ECO:0000313" key="2">
    <source>
        <dbReference type="EMBL" id="VDN34730.1"/>
    </source>
</evidence>
<dbReference type="AlphaFoldDB" id="A0A3P7N513"/>
<gene>
    <name evidence="2" type="ORF">DILT_LOCUS16583</name>
</gene>
<keyword evidence="3" id="KW-1185">Reference proteome</keyword>
<feature type="region of interest" description="Disordered" evidence="1">
    <location>
        <begin position="98"/>
        <end position="117"/>
    </location>
</feature>
<reference evidence="2 3" key="1">
    <citation type="submission" date="2018-11" db="EMBL/GenBank/DDBJ databases">
        <authorList>
            <consortium name="Pathogen Informatics"/>
        </authorList>
    </citation>
    <scope>NUCLEOTIDE SEQUENCE [LARGE SCALE GENOMIC DNA]</scope>
</reference>
<feature type="compositionally biased region" description="Basic residues" evidence="1">
    <location>
        <begin position="1"/>
        <end position="11"/>
    </location>
</feature>
<organism evidence="2 3">
    <name type="scientific">Dibothriocephalus latus</name>
    <name type="common">Fish tapeworm</name>
    <name type="synonym">Diphyllobothrium latum</name>
    <dbReference type="NCBI Taxonomy" id="60516"/>
    <lineage>
        <taxon>Eukaryota</taxon>
        <taxon>Metazoa</taxon>
        <taxon>Spiralia</taxon>
        <taxon>Lophotrochozoa</taxon>
        <taxon>Platyhelminthes</taxon>
        <taxon>Cestoda</taxon>
        <taxon>Eucestoda</taxon>
        <taxon>Diphyllobothriidea</taxon>
        <taxon>Diphyllobothriidae</taxon>
        <taxon>Dibothriocephalus</taxon>
    </lineage>
</organism>
<name>A0A3P7N513_DIBLA</name>
<feature type="compositionally biased region" description="Polar residues" evidence="1">
    <location>
        <begin position="107"/>
        <end position="117"/>
    </location>
</feature>
<sequence length="183" mass="20392">MGKSKKHKKHSSSSESSPERYEWQPEKDSQPAASGKSADADDALAFDALLSRVATTRTKWDKSAPEVINVFSLLIIADFAQTKQRTVSELNPYWADGGTGLPEDDASTTTTGTKPVLTSTNESWLRRAYDRAEEEAQSSGRSVRSILLDRWDEKIVLAMEEAFSRSRHSRDNRSSRDGYASFV</sequence>
<accession>A0A3P7N513</accession>
<protein>
    <submittedName>
        <fullName evidence="2">Uncharacterized protein</fullName>
    </submittedName>
</protein>
<feature type="region of interest" description="Disordered" evidence="1">
    <location>
        <begin position="1"/>
        <end position="39"/>
    </location>
</feature>
<feature type="compositionally biased region" description="Basic and acidic residues" evidence="1">
    <location>
        <begin position="17"/>
        <end position="29"/>
    </location>
</feature>
<dbReference type="OrthoDB" id="2113965at2759"/>
<evidence type="ECO:0000256" key="1">
    <source>
        <dbReference type="SAM" id="MobiDB-lite"/>
    </source>
</evidence>